<reference evidence="2 3" key="1">
    <citation type="journal article" date="2018" name="Mol. Biol. Evol.">
        <title>Broad Genomic Sampling Reveals a Smut Pathogenic Ancestry of the Fungal Clade Ustilaginomycotina.</title>
        <authorList>
            <person name="Kijpornyongpan T."/>
            <person name="Mondo S.J."/>
            <person name="Barry K."/>
            <person name="Sandor L."/>
            <person name="Lee J."/>
            <person name="Lipzen A."/>
            <person name="Pangilinan J."/>
            <person name="LaButti K."/>
            <person name="Hainaut M."/>
            <person name="Henrissat B."/>
            <person name="Grigoriev I.V."/>
            <person name="Spatafora J.W."/>
            <person name="Aime M.C."/>
        </authorList>
    </citation>
    <scope>NUCLEOTIDE SEQUENCE [LARGE SCALE GENOMIC DNA]</scope>
    <source>
        <strain evidence="2 3">MCA 4718</strain>
    </source>
</reference>
<dbReference type="EMBL" id="KZ819326">
    <property type="protein sequence ID" value="PWN20886.1"/>
    <property type="molecule type" value="Genomic_DNA"/>
</dbReference>
<keyword evidence="3" id="KW-1185">Reference proteome</keyword>
<feature type="compositionally biased region" description="Basic and acidic residues" evidence="1">
    <location>
        <begin position="316"/>
        <end position="338"/>
    </location>
</feature>
<dbReference type="Proteomes" id="UP000245942">
    <property type="component" value="Unassembled WGS sequence"/>
</dbReference>
<evidence type="ECO:0000313" key="3">
    <source>
        <dbReference type="Proteomes" id="UP000245942"/>
    </source>
</evidence>
<evidence type="ECO:0000256" key="1">
    <source>
        <dbReference type="SAM" id="MobiDB-lite"/>
    </source>
</evidence>
<evidence type="ECO:0000313" key="2">
    <source>
        <dbReference type="EMBL" id="PWN20886.1"/>
    </source>
</evidence>
<dbReference type="OrthoDB" id="497541at2759"/>
<dbReference type="AlphaFoldDB" id="A0A316U6L4"/>
<accession>A0A316U6L4</accession>
<proteinExistence type="predicted"/>
<sequence length="482" mass="54556">MVLTSSPLLASFVVPLGIAASLLAALLLYNVLAPSKVSGPYTKLYPDYKGFTHPPSEGMDFDLRKVEEPKYRPFKFGAYQVTMGIRTIPQQDWLHIHCSYPSYIRLRQARHEIYKEHSVRTLPSASKRNELAALEVARAIAGFLTNRYPSMFEVTPKGAERSSDGWDIRGVRRLAQPHLGLEERQWTLLDLGRGGDDPMKVAGELLPDDLAIMMADEEGDTKGQYRFVAGSVCTPGFWRLDEKLGLTLQQIHIKGKVAQYETKLMHPMDRWFSKLNPNSLAERNNYFFQVFNPRDIDPKEAIKSLHDGTFSPSVLKVDDPHNMSTRGHEGHEAVRDDTELSWSHTTNGPENLFDQSLKTSVPVEGVAPPDPPAPARGPQDVAMRSERQSLRRFPRSGAVLFTVRTYLTPITTMAEEKGVPGRLASAMRSWPDDIAWYKAAELYRDIVLPYLDEKHREQVQKGWVKEGEDEEEVLKARRAYPL</sequence>
<feature type="compositionally biased region" description="Polar residues" evidence="1">
    <location>
        <begin position="340"/>
        <end position="359"/>
    </location>
</feature>
<gene>
    <name evidence="2" type="ORF">BCV69DRAFT_293536</name>
</gene>
<dbReference type="Pfam" id="PF11927">
    <property type="entry name" value="HODM_asu-like"/>
    <property type="match status" value="2"/>
</dbReference>
<dbReference type="STRING" id="1684307.A0A316U6L4"/>
<dbReference type="RefSeq" id="XP_025348046.1">
    <property type="nucleotide sequence ID" value="XM_025493838.1"/>
</dbReference>
<protein>
    <submittedName>
        <fullName evidence="2">Uncharacterized protein</fullName>
    </submittedName>
</protein>
<organism evidence="2 3">
    <name type="scientific">Pseudomicrostroma glucosiphilum</name>
    <dbReference type="NCBI Taxonomy" id="1684307"/>
    <lineage>
        <taxon>Eukaryota</taxon>
        <taxon>Fungi</taxon>
        <taxon>Dikarya</taxon>
        <taxon>Basidiomycota</taxon>
        <taxon>Ustilaginomycotina</taxon>
        <taxon>Exobasidiomycetes</taxon>
        <taxon>Microstromatales</taxon>
        <taxon>Microstromatales incertae sedis</taxon>
        <taxon>Pseudomicrostroma</taxon>
    </lineage>
</organism>
<feature type="region of interest" description="Disordered" evidence="1">
    <location>
        <begin position="313"/>
        <end position="388"/>
    </location>
</feature>
<dbReference type="GeneID" id="37015572"/>
<name>A0A316U6L4_9BASI</name>
<dbReference type="InterPro" id="IPR021848">
    <property type="entry name" value="HODM_asu-like"/>
</dbReference>